<gene>
    <name evidence="4" type="ORF">EZS28_010867</name>
</gene>
<dbReference type="PANTHER" id="PTHR46381">
    <property type="entry name" value="MKPA PROTEIN"/>
    <property type="match status" value="1"/>
</dbReference>
<feature type="region of interest" description="Disordered" evidence="1">
    <location>
        <begin position="421"/>
        <end position="489"/>
    </location>
</feature>
<dbReference type="Pfam" id="PF00782">
    <property type="entry name" value="DSPc"/>
    <property type="match status" value="1"/>
</dbReference>
<evidence type="ECO:0000259" key="2">
    <source>
        <dbReference type="PROSITE" id="PS50054"/>
    </source>
</evidence>
<feature type="compositionally biased region" description="Basic and acidic residues" evidence="1">
    <location>
        <begin position="46"/>
        <end position="64"/>
    </location>
</feature>
<organism evidence="4 5">
    <name type="scientific">Streblomastix strix</name>
    <dbReference type="NCBI Taxonomy" id="222440"/>
    <lineage>
        <taxon>Eukaryota</taxon>
        <taxon>Metamonada</taxon>
        <taxon>Preaxostyla</taxon>
        <taxon>Oxymonadida</taxon>
        <taxon>Streblomastigidae</taxon>
        <taxon>Streblomastix</taxon>
    </lineage>
</organism>
<feature type="compositionally biased region" description="Basic and acidic residues" evidence="1">
    <location>
        <begin position="729"/>
        <end position="743"/>
    </location>
</feature>
<feature type="compositionally biased region" description="Low complexity" evidence="1">
    <location>
        <begin position="718"/>
        <end position="728"/>
    </location>
</feature>
<dbReference type="Proteomes" id="UP000324800">
    <property type="component" value="Unassembled WGS sequence"/>
</dbReference>
<dbReference type="CDD" id="cd14498">
    <property type="entry name" value="DSP"/>
    <property type="match status" value="1"/>
</dbReference>
<feature type="region of interest" description="Disordered" evidence="1">
    <location>
        <begin position="44"/>
        <end position="90"/>
    </location>
</feature>
<feature type="region of interest" description="Disordered" evidence="1">
    <location>
        <begin position="718"/>
        <end position="743"/>
    </location>
</feature>
<dbReference type="InterPro" id="IPR000387">
    <property type="entry name" value="Tyr_Pase_dom"/>
</dbReference>
<feature type="domain" description="Tyrosine-protein phosphatase" evidence="2">
    <location>
        <begin position="126"/>
        <end position="299"/>
    </location>
</feature>
<proteinExistence type="predicted"/>
<dbReference type="SUPFAM" id="SSF52799">
    <property type="entry name" value="(Phosphotyrosine protein) phosphatases II"/>
    <property type="match status" value="1"/>
</dbReference>
<dbReference type="PANTHER" id="PTHR46381:SF2">
    <property type="entry name" value="MAP KINASE PHOSPHATASE"/>
    <property type="match status" value="1"/>
</dbReference>
<dbReference type="InterPro" id="IPR029021">
    <property type="entry name" value="Prot-tyrosine_phosphatase-like"/>
</dbReference>
<dbReference type="PROSITE" id="PS50054">
    <property type="entry name" value="TYR_PHOSPHATASE_DUAL"/>
    <property type="match status" value="1"/>
</dbReference>
<name>A0A5J4WGV7_9EUKA</name>
<dbReference type="SMART" id="SM00195">
    <property type="entry name" value="DSPc"/>
    <property type="match status" value="1"/>
</dbReference>
<feature type="domain" description="Tyrosine specific protein phosphatases" evidence="3">
    <location>
        <begin position="234"/>
        <end position="278"/>
    </location>
</feature>
<feature type="region of interest" description="Disordered" evidence="1">
    <location>
        <begin position="679"/>
        <end position="702"/>
    </location>
</feature>
<dbReference type="OrthoDB" id="10252009at2759"/>
<feature type="compositionally biased region" description="Low complexity" evidence="1">
    <location>
        <begin position="440"/>
        <end position="475"/>
    </location>
</feature>
<accession>A0A5J4WGV7</accession>
<comment type="caution">
    <text evidence="4">The sequence shown here is derived from an EMBL/GenBank/DDBJ whole genome shotgun (WGS) entry which is preliminary data.</text>
</comment>
<dbReference type="Gene3D" id="3.90.190.10">
    <property type="entry name" value="Protein tyrosine phosphatase superfamily"/>
    <property type="match status" value="1"/>
</dbReference>
<dbReference type="AlphaFoldDB" id="A0A5J4WGV7"/>
<evidence type="ECO:0000259" key="3">
    <source>
        <dbReference type="PROSITE" id="PS50056"/>
    </source>
</evidence>
<dbReference type="InterPro" id="IPR020422">
    <property type="entry name" value="TYR_PHOSPHATASE_DUAL_dom"/>
</dbReference>
<dbReference type="EMBL" id="SNRW01002186">
    <property type="protein sequence ID" value="KAA6393605.1"/>
    <property type="molecule type" value="Genomic_DNA"/>
</dbReference>
<dbReference type="InterPro" id="IPR000340">
    <property type="entry name" value="Dual-sp_phosphatase_cat-dom"/>
</dbReference>
<feature type="compositionally biased region" description="Polar residues" evidence="1">
    <location>
        <begin position="209"/>
        <end position="228"/>
    </location>
</feature>
<feature type="compositionally biased region" description="Polar residues" evidence="1">
    <location>
        <begin position="579"/>
        <end position="593"/>
    </location>
</feature>
<evidence type="ECO:0000313" key="4">
    <source>
        <dbReference type="EMBL" id="KAA6393605.1"/>
    </source>
</evidence>
<feature type="compositionally biased region" description="Polar residues" evidence="1">
    <location>
        <begin position="68"/>
        <end position="88"/>
    </location>
</feature>
<evidence type="ECO:0000313" key="5">
    <source>
        <dbReference type="Proteomes" id="UP000324800"/>
    </source>
</evidence>
<dbReference type="PROSITE" id="PS50056">
    <property type="entry name" value="TYR_PHOSPHATASE_2"/>
    <property type="match status" value="1"/>
</dbReference>
<evidence type="ECO:0000256" key="1">
    <source>
        <dbReference type="SAM" id="MobiDB-lite"/>
    </source>
</evidence>
<feature type="region of interest" description="Disordered" evidence="1">
    <location>
        <begin position="209"/>
        <end position="229"/>
    </location>
</feature>
<feature type="region of interest" description="Disordered" evidence="1">
    <location>
        <begin position="576"/>
        <end position="615"/>
    </location>
</feature>
<sequence>MAAFFLARARALEEADSRKKKPVYGFDLAYDTFKRNQIERPVILHGDGKDESEEKTKEELHLNKTDGAPTSSITEKPLQKSNSQNNLRPNIPRLTLNTVDLKTLGPTPEEAEEKERQDKLDMCDAQLSQIIAPFLFLGSKTAASNLKLLQDYKITHIINCAGNPFPNFFPLLFSYINLNLTDDPTEDLLTLFPFIITAIESVRIRPASVQDQSSPQHNIHGSRSSGSLPLNEIGPQPRFLIHCHQGVSRAATLTISYVMWLFNCTYECALARAKDKRPIVRPNYGFINQLNQWCTRIVKNRGKGQIPFLYRMAPQHQNDQFDAPVTPHKILFPWKVEDFDARFSYVIWNGSRVMVWHGSRSPHFIVRQTDQFSSNISRYLCTNWDRVPLPITLAVDIPEYLSPRTDASYASPSHALFQQLTQSGSPRNKPLTPITGYRFPTSPNSSTSQTSTSLPLTPSSNKQKQQNMVQQYQSKFHSPPTTPQQKNASENSFFAEDQINDSNSYEKFLSSVLFTVTQGDDEEHKFWRFLHEQYELAAQLPDAKAQYNARYPSQTNAQEIKEKESNDADENEIEGFGQKETNNQDQPNTSQTQDGKEDNQNSNNSSNVQIPPSPFSSIAALPSAVGSAENRSFDKDASYLTSGDIWVMPRPSAAAMLSRGGPRKAYVGQVQSENQIYGSDNNQKQSYKQTSPPKQNNFGFINQSPQIVGKSKIILIKKNQTTDNQQQQKGDKQHQVNKKEGERDVYSILDKVFK</sequence>
<protein>
    <submittedName>
        <fullName evidence="4">Putative Dual specificity phosphatase</fullName>
    </submittedName>
</protein>
<reference evidence="4 5" key="1">
    <citation type="submission" date="2019-03" db="EMBL/GenBank/DDBJ databases">
        <title>Single cell metagenomics reveals metabolic interactions within the superorganism composed of flagellate Streblomastix strix and complex community of Bacteroidetes bacteria on its surface.</title>
        <authorList>
            <person name="Treitli S.C."/>
            <person name="Kolisko M."/>
            <person name="Husnik F."/>
            <person name="Keeling P."/>
            <person name="Hampl V."/>
        </authorList>
    </citation>
    <scope>NUCLEOTIDE SEQUENCE [LARGE SCALE GENOMIC DNA]</scope>
    <source>
        <strain evidence="4">ST1C</strain>
    </source>
</reference>